<proteinExistence type="inferred from homology"/>
<organism evidence="4 5">
    <name type="scientific">Trichosporon asahii var. asahii (strain ATCC 90039 / CBS 2479 / JCM 2466 / KCTC 7840 / NBRC 103889/ NCYC 2677 / UAMH 7654)</name>
    <name type="common">Yeast</name>
    <dbReference type="NCBI Taxonomy" id="1186058"/>
    <lineage>
        <taxon>Eukaryota</taxon>
        <taxon>Fungi</taxon>
        <taxon>Dikarya</taxon>
        <taxon>Basidiomycota</taxon>
        <taxon>Agaricomycotina</taxon>
        <taxon>Tremellomycetes</taxon>
        <taxon>Trichosporonales</taxon>
        <taxon>Trichosporonaceae</taxon>
        <taxon>Trichosporon</taxon>
    </lineage>
</organism>
<sequence>MRLLSLVTLLPLLAAGQLVPDELVNKIDDIRKTWGIPGVGVSVVSGNETQLIALGNATATEPVTENSLFVLGSCTKAMTNYAVARLIANGAKDCNGAPLTWNTRIADILPKQDWKLQDKYAEQNIQLLDLSAMKSGLVSNDAAIEDVPARETVRNMRNFKMKTFRAGYQYANLGYIVLQDVIETLSGKPFQDYMADMFNDWGLSGATFNFTQALEQGVVTGHYHTRDANKCTDSTWPNVNPSCVGQVNELRQWITTDGFGNAAEGGAVMPLNQVQHFQRHVLQQPLDRPLIPTGGRDPFSSETIYGLGLQSYLYKGVRILGHSGAMPGHAAQIYHSPERQVSVAVMVNDSEWSSQLLAIMYSVFEQVLGLDKADWGRMVFDRTAQTQLPPRVNGHGPAVMGKFCNKGYPVLEFKTPDAGIVESLPTFVSNVSASQAQLPKSIMSHSVILTAVDPPYYNWTLALSRYQPPLVGPRSTTGTAVVTDKGIGMFGYFATADVDMAEPTVQDVERKSEVWFKRC</sequence>
<dbReference type="OrthoDB" id="5946976at2759"/>
<name>J5T8G0_TRIAS</name>
<feature type="chain" id="PRO_5003785500" evidence="2">
    <location>
        <begin position="17"/>
        <end position="519"/>
    </location>
</feature>
<comment type="caution">
    <text evidence="4">The sequence shown here is derived from an EMBL/GenBank/DDBJ whole genome shotgun (WGS) entry which is preliminary data.</text>
</comment>
<dbReference type="InterPro" id="IPR001466">
    <property type="entry name" value="Beta-lactam-related"/>
</dbReference>
<dbReference type="PANTHER" id="PTHR46825">
    <property type="entry name" value="D-ALANYL-D-ALANINE-CARBOXYPEPTIDASE/ENDOPEPTIDASE AMPH"/>
    <property type="match status" value="1"/>
</dbReference>
<protein>
    <submittedName>
        <fullName evidence="4">Penicillin-binding protein, putative</fullName>
    </submittedName>
</protein>
<dbReference type="KEGG" id="tasa:A1Q1_01148"/>
<accession>J5T8G0</accession>
<dbReference type="RefSeq" id="XP_014180898.1">
    <property type="nucleotide sequence ID" value="XM_014325423.1"/>
</dbReference>
<keyword evidence="2" id="KW-0732">Signal</keyword>
<dbReference type="HOGENOM" id="CLU_524965_0_0_1"/>
<comment type="similarity">
    <text evidence="1">Belongs to the peptidase S12 family.</text>
</comment>
<dbReference type="PANTHER" id="PTHR46825:SF15">
    <property type="entry name" value="BETA-LACTAMASE-RELATED DOMAIN-CONTAINING PROTEIN"/>
    <property type="match status" value="1"/>
</dbReference>
<dbReference type="EMBL" id="ALBS01000160">
    <property type="protein sequence ID" value="EJT49726.1"/>
    <property type="molecule type" value="Genomic_DNA"/>
</dbReference>
<dbReference type="InterPro" id="IPR012338">
    <property type="entry name" value="Beta-lactam/transpept-like"/>
</dbReference>
<evidence type="ECO:0000313" key="4">
    <source>
        <dbReference type="EMBL" id="EJT49726.1"/>
    </source>
</evidence>
<evidence type="ECO:0000259" key="3">
    <source>
        <dbReference type="Pfam" id="PF00144"/>
    </source>
</evidence>
<dbReference type="Gene3D" id="3.40.710.10">
    <property type="entry name" value="DD-peptidase/beta-lactamase superfamily"/>
    <property type="match status" value="1"/>
</dbReference>
<dbReference type="VEuPathDB" id="FungiDB:A1Q1_01148"/>
<feature type="domain" description="Beta-lactamase-related" evidence="3">
    <location>
        <begin position="29"/>
        <end position="352"/>
    </location>
</feature>
<dbReference type="InterPro" id="IPR050491">
    <property type="entry name" value="AmpC-like"/>
</dbReference>
<dbReference type="Pfam" id="PF00144">
    <property type="entry name" value="Beta-lactamase"/>
    <property type="match status" value="1"/>
</dbReference>
<dbReference type="Proteomes" id="UP000002748">
    <property type="component" value="Unassembled WGS sequence"/>
</dbReference>
<evidence type="ECO:0000313" key="5">
    <source>
        <dbReference type="Proteomes" id="UP000002748"/>
    </source>
</evidence>
<dbReference type="GeneID" id="25984662"/>
<gene>
    <name evidence="4" type="ORF">A1Q1_01148</name>
</gene>
<reference evidence="4 5" key="1">
    <citation type="journal article" date="2012" name="Eukaryot. Cell">
        <title>Draft genome sequence of CBS 2479, the standard type strain of Trichosporon asahii.</title>
        <authorList>
            <person name="Yang R.Y."/>
            <person name="Li H.T."/>
            <person name="Zhu H."/>
            <person name="Zhou G.P."/>
            <person name="Wang M."/>
            <person name="Wang L."/>
        </authorList>
    </citation>
    <scope>NUCLEOTIDE SEQUENCE [LARGE SCALE GENOMIC DNA]</scope>
    <source>
        <strain evidence="5">ATCC 90039 / CBS 2479 / JCM 2466 / KCTC 7840 / NCYC 2677 / UAMH 7654</strain>
    </source>
</reference>
<dbReference type="AlphaFoldDB" id="J5T8G0"/>
<evidence type="ECO:0000256" key="2">
    <source>
        <dbReference type="SAM" id="SignalP"/>
    </source>
</evidence>
<dbReference type="SUPFAM" id="SSF56601">
    <property type="entry name" value="beta-lactamase/transpeptidase-like"/>
    <property type="match status" value="1"/>
</dbReference>
<evidence type="ECO:0000256" key="1">
    <source>
        <dbReference type="ARBA" id="ARBA00038215"/>
    </source>
</evidence>
<feature type="signal peptide" evidence="2">
    <location>
        <begin position="1"/>
        <end position="16"/>
    </location>
</feature>